<dbReference type="InterPro" id="IPR000073">
    <property type="entry name" value="AB_hydrolase_1"/>
</dbReference>
<evidence type="ECO:0000259" key="6">
    <source>
        <dbReference type="Pfam" id="PF08386"/>
    </source>
</evidence>
<dbReference type="Proteomes" id="UP000664398">
    <property type="component" value="Unassembled WGS sequence"/>
</dbReference>
<dbReference type="Pfam" id="PF00561">
    <property type="entry name" value="Abhydrolase_1"/>
    <property type="match status" value="1"/>
</dbReference>
<keyword evidence="8" id="KW-1185">Reference proteome</keyword>
<dbReference type="InterPro" id="IPR029058">
    <property type="entry name" value="AB_hydrolase_fold"/>
</dbReference>
<dbReference type="InterPro" id="IPR051601">
    <property type="entry name" value="Serine_prot/Carboxylest_S33"/>
</dbReference>
<evidence type="ECO:0000313" key="8">
    <source>
        <dbReference type="Proteomes" id="UP000664398"/>
    </source>
</evidence>
<dbReference type="GO" id="GO:0016787">
    <property type="term" value="F:hydrolase activity"/>
    <property type="evidence" value="ECO:0007669"/>
    <property type="project" value="UniProtKB-KW"/>
</dbReference>
<organism evidence="7 8">
    <name type="scientific">Leucobacter ruminantium</name>
    <dbReference type="NCBI Taxonomy" id="1289170"/>
    <lineage>
        <taxon>Bacteria</taxon>
        <taxon>Bacillati</taxon>
        <taxon>Actinomycetota</taxon>
        <taxon>Actinomycetes</taxon>
        <taxon>Micrococcales</taxon>
        <taxon>Microbacteriaceae</taxon>
        <taxon>Leucobacter</taxon>
    </lineage>
</organism>
<comment type="similarity">
    <text evidence="1">Belongs to the peptidase S33 family.</text>
</comment>
<feature type="domain" description="Peptidase S33 tripeptidyl aminopeptidase-like C-terminal" evidence="6">
    <location>
        <begin position="395"/>
        <end position="495"/>
    </location>
</feature>
<dbReference type="EMBL" id="JAGDYL010000005">
    <property type="protein sequence ID" value="MBO1804457.1"/>
    <property type="molecule type" value="Genomic_DNA"/>
</dbReference>
<evidence type="ECO:0000256" key="1">
    <source>
        <dbReference type="ARBA" id="ARBA00010088"/>
    </source>
</evidence>
<dbReference type="PANTHER" id="PTHR43248">
    <property type="entry name" value="2-SUCCINYL-6-HYDROXY-2,4-CYCLOHEXADIENE-1-CARBOXYLATE SYNTHASE"/>
    <property type="match status" value="1"/>
</dbReference>
<dbReference type="AlphaFoldDB" id="A0A939RVZ7"/>
<evidence type="ECO:0000256" key="3">
    <source>
        <dbReference type="ARBA" id="ARBA00022801"/>
    </source>
</evidence>
<name>A0A939RVZ7_9MICO</name>
<proteinExistence type="inferred from homology"/>
<reference evidence="7" key="1">
    <citation type="submission" date="2021-03" db="EMBL/GenBank/DDBJ databases">
        <title>Leucobacter chromiisoli sp. nov., isolated from chromium-containing soil of chemical plant.</title>
        <authorList>
            <person name="Xu Z."/>
        </authorList>
    </citation>
    <scope>NUCLEOTIDE SEQUENCE</scope>
    <source>
        <strain evidence="7">A2</strain>
    </source>
</reference>
<feature type="domain" description="AB hydrolase-1" evidence="5">
    <location>
        <begin position="86"/>
        <end position="277"/>
    </location>
</feature>
<dbReference type="SUPFAM" id="SSF53474">
    <property type="entry name" value="alpha/beta-Hydrolases"/>
    <property type="match status" value="1"/>
</dbReference>
<comment type="caution">
    <text evidence="7">The sequence shown here is derived from an EMBL/GenBank/DDBJ whole genome shotgun (WGS) entry which is preliminary data.</text>
</comment>
<sequence>MLATGGCALLPGSAPEPFERPKPILPSEPDGTREGFQQQEPTWQSCGDALECADVYAPLDWDDPSGELITLNLVKHPAEGDSVGSLFVNPGGPGASGVEYVASGWRGIDEQVRRSYDVIGWDPRGVGGSSAVSCLDAPELDDYLFGLGDAEGLEVGSDAWIDAAFSESERFGSACAERTGPLLGHVGTGSTVQDLDMLRGIVGDPKLNYLGFSYGTYIGARYADAYPDRVGRLVLDGAMDPQTTQFEVVREQTRGFELALRAYVEDCLKRDDCPLSGSVDGAMEQIGEMLDGVDAQPLRGSDGRMLGAGTMLTAIITPLYSQGSWSYLDTLFETVAEGDADLALSLADSYYGRQDGVYLDNSTEAFTAINCLDYPVELDNARMREQAAELQRVAPTIGRFQGYGDIGCAAWPYKAAAERVGVTGAGADPILVVGTTGDPATPYRWAVSLADQLESGVLVTYRGEGHTAYGESACINKTVDRYLLHGTVPEQDPQCS</sequence>
<protein>
    <submittedName>
        <fullName evidence="7">Alpha/beta fold hydrolase</fullName>
    </submittedName>
</protein>
<dbReference type="PANTHER" id="PTHR43248:SF29">
    <property type="entry name" value="TRIPEPTIDYL AMINOPEPTIDASE"/>
    <property type="match status" value="1"/>
</dbReference>
<accession>A0A939RVZ7</accession>
<dbReference type="InterPro" id="IPR013595">
    <property type="entry name" value="Pept_S33_TAP-like_C"/>
</dbReference>
<keyword evidence="3 7" id="KW-0378">Hydrolase</keyword>
<evidence type="ECO:0000256" key="4">
    <source>
        <dbReference type="SAM" id="MobiDB-lite"/>
    </source>
</evidence>
<evidence type="ECO:0000313" key="7">
    <source>
        <dbReference type="EMBL" id="MBO1804457.1"/>
    </source>
</evidence>
<gene>
    <name evidence="7" type="ORF">J4H91_03880</name>
</gene>
<evidence type="ECO:0000259" key="5">
    <source>
        <dbReference type="Pfam" id="PF00561"/>
    </source>
</evidence>
<dbReference type="Pfam" id="PF08386">
    <property type="entry name" value="Abhydrolase_4"/>
    <property type="match status" value="1"/>
</dbReference>
<evidence type="ECO:0000256" key="2">
    <source>
        <dbReference type="ARBA" id="ARBA00022729"/>
    </source>
</evidence>
<keyword evidence="2" id="KW-0732">Signal</keyword>
<dbReference type="Gene3D" id="3.40.50.1820">
    <property type="entry name" value="alpha/beta hydrolase"/>
    <property type="match status" value="1"/>
</dbReference>
<feature type="region of interest" description="Disordered" evidence="4">
    <location>
        <begin position="1"/>
        <end position="42"/>
    </location>
</feature>